<organism evidence="1">
    <name type="scientific">marine metagenome</name>
    <dbReference type="NCBI Taxonomy" id="408172"/>
    <lineage>
        <taxon>unclassified sequences</taxon>
        <taxon>metagenomes</taxon>
        <taxon>ecological metagenomes</taxon>
    </lineage>
</organism>
<proteinExistence type="predicted"/>
<sequence length="35" mass="3821">VQYTSNESASFFIVAFAVLVRGPRNITLTSFLGQS</sequence>
<gene>
    <name evidence="1" type="ORF">METZ01_LOCUS405148</name>
</gene>
<protein>
    <submittedName>
        <fullName evidence="1">Uncharacterized protein</fullName>
    </submittedName>
</protein>
<feature type="non-terminal residue" evidence="1">
    <location>
        <position position="35"/>
    </location>
</feature>
<dbReference type="EMBL" id="UINC01156080">
    <property type="protein sequence ID" value="SVD52294.1"/>
    <property type="molecule type" value="Genomic_DNA"/>
</dbReference>
<feature type="non-terminal residue" evidence="1">
    <location>
        <position position="1"/>
    </location>
</feature>
<dbReference type="AlphaFoldDB" id="A0A382W0S8"/>
<evidence type="ECO:0000313" key="1">
    <source>
        <dbReference type="EMBL" id="SVD52294.1"/>
    </source>
</evidence>
<name>A0A382W0S8_9ZZZZ</name>
<reference evidence="1" key="1">
    <citation type="submission" date="2018-05" db="EMBL/GenBank/DDBJ databases">
        <authorList>
            <person name="Lanie J.A."/>
            <person name="Ng W.-L."/>
            <person name="Kazmierczak K.M."/>
            <person name="Andrzejewski T.M."/>
            <person name="Davidsen T.M."/>
            <person name="Wayne K.J."/>
            <person name="Tettelin H."/>
            <person name="Glass J.I."/>
            <person name="Rusch D."/>
            <person name="Podicherti R."/>
            <person name="Tsui H.-C.T."/>
            <person name="Winkler M.E."/>
        </authorList>
    </citation>
    <scope>NUCLEOTIDE SEQUENCE</scope>
</reference>
<accession>A0A382W0S8</accession>